<protein>
    <submittedName>
        <fullName evidence="1">Uncharacterized protein</fullName>
    </submittedName>
</protein>
<proteinExistence type="predicted"/>
<dbReference type="Proteomes" id="UP000075714">
    <property type="component" value="Unassembled WGS sequence"/>
</dbReference>
<gene>
    <name evidence="1" type="ORF">GPECTOR_21g726</name>
</gene>
<sequence>MLVACDLAGQSAEAEAAFSLPLGDGGAPSAGVQVVPLPRGCALEELADQPVLLSLEICKQIMCGVLEALQADWDARAAGPGRQGGGFSLEALGWLEAVRKELVQALPRTLWCGVQRAAAAVSSAAVAELASPGPVAVL</sequence>
<reference evidence="2" key="1">
    <citation type="journal article" date="2016" name="Nat. Commun.">
        <title>The Gonium pectorale genome demonstrates co-option of cell cycle regulation during the evolution of multicellularity.</title>
        <authorList>
            <person name="Hanschen E.R."/>
            <person name="Marriage T.N."/>
            <person name="Ferris P.J."/>
            <person name="Hamaji T."/>
            <person name="Toyoda A."/>
            <person name="Fujiyama A."/>
            <person name="Neme R."/>
            <person name="Noguchi H."/>
            <person name="Minakuchi Y."/>
            <person name="Suzuki M."/>
            <person name="Kawai-Toyooka H."/>
            <person name="Smith D.R."/>
            <person name="Sparks H."/>
            <person name="Anderson J."/>
            <person name="Bakaric R."/>
            <person name="Luria V."/>
            <person name="Karger A."/>
            <person name="Kirschner M.W."/>
            <person name="Durand P.M."/>
            <person name="Michod R.E."/>
            <person name="Nozaki H."/>
            <person name="Olson B.J."/>
        </authorList>
    </citation>
    <scope>NUCLEOTIDE SEQUENCE [LARGE SCALE GENOMIC DNA]</scope>
    <source>
        <strain evidence="2">NIES-2863</strain>
    </source>
</reference>
<keyword evidence="2" id="KW-1185">Reference proteome</keyword>
<comment type="caution">
    <text evidence="1">The sequence shown here is derived from an EMBL/GenBank/DDBJ whole genome shotgun (WGS) entry which is preliminary data.</text>
</comment>
<evidence type="ECO:0000313" key="2">
    <source>
        <dbReference type="Proteomes" id="UP000075714"/>
    </source>
</evidence>
<name>A0A150GJ78_GONPE</name>
<accession>A0A150GJ78</accession>
<dbReference type="AlphaFoldDB" id="A0A150GJ78"/>
<evidence type="ECO:0000313" key="1">
    <source>
        <dbReference type="EMBL" id="KXZ49500.1"/>
    </source>
</evidence>
<dbReference type="EMBL" id="LSYV01000022">
    <property type="protein sequence ID" value="KXZ49500.1"/>
    <property type="molecule type" value="Genomic_DNA"/>
</dbReference>
<organism evidence="1 2">
    <name type="scientific">Gonium pectorale</name>
    <name type="common">Green alga</name>
    <dbReference type="NCBI Taxonomy" id="33097"/>
    <lineage>
        <taxon>Eukaryota</taxon>
        <taxon>Viridiplantae</taxon>
        <taxon>Chlorophyta</taxon>
        <taxon>core chlorophytes</taxon>
        <taxon>Chlorophyceae</taxon>
        <taxon>CS clade</taxon>
        <taxon>Chlamydomonadales</taxon>
        <taxon>Volvocaceae</taxon>
        <taxon>Gonium</taxon>
    </lineage>
</organism>